<comment type="caution">
    <text evidence="1">The sequence shown here is derived from an EMBL/GenBank/DDBJ whole genome shotgun (WGS) entry which is preliminary data.</text>
</comment>
<reference evidence="1" key="1">
    <citation type="journal article" date="2022" name="bioRxiv">
        <title>Population genetic analysis of Ophidiomyces ophidiicola, the causative agent of snake fungal disease, indicates recent introductions to the USA.</title>
        <authorList>
            <person name="Ladner J.T."/>
            <person name="Palmer J.M."/>
            <person name="Ettinger C.L."/>
            <person name="Stajich J.E."/>
            <person name="Farrell T.M."/>
            <person name="Glorioso B.M."/>
            <person name="Lawson B."/>
            <person name="Price S.J."/>
            <person name="Stengle A.G."/>
            <person name="Grear D.A."/>
            <person name="Lorch J.M."/>
        </authorList>
    </citation>
    <scope>NUCLEOTIDE SEQUENCE</scope>
    <source>
        <strain evidence="1">NWHC 24266-5</strain>
    </source>
</reference>
<accession>A0ACB8V291</accession>
<sequence>MLLLLEADFHSSKPAKADNSSCCMAPLDNAVFQLPLADPVSAAHTSIFLSTISSSQVLPSPHPIQTNGDTNGRHGSDDDFVTTLPGVELDLSKSPDEKILFDVEESLTITIAPNQVKPVDPPSGKQTKTYIWNLFSWLRGFLPWNLVPRDNQLDEIIFLNDFKHNLDNFLQQTGDIESDIHLQNLSSNSLAPHNIPDYVLQHAPLVHLFSDENFWPCDIGKHLHYVTPYLNYTPLKATWEHPLLDDLDKLNNWQSGRHVFLTSNDNVERRPEWLTGRENIPAPPNKEQSSTEGQGPSYKGHAKKQGGKSKAPAVLIVVDKGDGIVDAFWFYFYSYNLGNMVFNVRFGNHVGDWEHSLVRFYNGVPTFVFLSEHSGGKAYTYDAMEKSGKRPVLYSATGTHAMYALPGIHSYILPWGLLHDQTDTGPLWDPALNLYAYTYAVHNDSLYPSQLTPDAPVEWFDFRGHWGDKIYPLSDRRQYSFAGQYHYVSGPLGPRFKNLGRKKVCQGPDEEVCVIRNEIGVMEPRDMFKGWDWAETGLGEDDDVDQA</sequence>
<dbReference type="EMBL" id="JALBCA010000014">
    <property type="protein sequence ID" value="KAI2391062.1"/>
    <property type="molecule type" value="Genomic_DNA"/>
</dbReference>
<name>A0ACB8V291_9EURO</name>
<organism evidence="1">
    <name type="scientific">Ophidiomyces ophidiicola</name>
    <dbReference type="NCBI Taxonomy" id="1387563"/>
    <lineage>
        <taxon>Eukaryota</taxon>
        <taxon>Fungi</taxon>
        <taxon>Dikarya</taxon>
        <taxon>Ascomycota</taxon>
        <taxon>Pezizomycotina</taxon>
        <taxon>Eurotiomycetes</taxon>
        <taxon>Eurotiomycetidae</taxon>
        <taxon>Onygenales</taxon>
        <taxon>Onygenaceae</taxon>
        <taxon>Ophidiomyces</taxon>
    </lineage>
</organism>
<proteinExistence type="predicted"/>
<gene>
    <name evidence="1" type="primary">VPS62</name>
    <name evidence="1" type="ORF">LOY88_001364</name>
</gene>
<protein>
    <submittedName>
        <fullName evidence="1">Vacuolar protein sorting-associated protein 62</fullName>
    </submittedName>
</protein>
<evidence type="ECO:0000313" key="1">
    <source>
        <dbReference type="EMBL" id="KAI2391062.1"/>
    </source>
</evidence>